<keyword evidence="2" id="KW-1185">Reference proteome</keyword>
<gene>
    <name evidence="1" type="ordered locus">RB2501_05055</name>
</gene>
<name>A4CH31_ROBBH</name>
<sequence length="163" mass="18105">MKTSEFLNLLERHPERELNFEYAPGKLLRPDYHITEVKNIRVDATDCGGRSDAWTETVIQLWESPVPEHTDRSITARKALAILSRVNRKQPLMLDSPVKFEYGNRQFHTAQLHVAGEVVEGDHLVLRLSPEATQCKASDICGTPEPAPVAGARNGCDPASGCC</sequence>
<organism evidence="1 2">
    <name type="scientific">Robiginitalea biformata (strain ATCC BAA-864 / DSM 15991 / KCTC 12146 / HTCC2501)</name>
    <dbReference type="NCBI Taxonomy" id="313596"/>
    <lineage>
        <taxon>Bacteria</taxon>
        <taxon>Pseudomonadati</taxon>
        <taxon>Bacteroidota</taxon>
        <taxon>Flavobacteriia</taxon>
        <taxon>Flavobacteriales</taxon>
        <taxon>Flavobacteriaceae</taxon>
        <taxon>Robiginitalea</taxon>
    </lineage>
</organism>
<reference evidence="1 2" key="1">
    <citation type="journal article" date="2009" name="J. Bacteriol.">
        <title>Complete genome sequence of Robiginitalea biformata HTCC2501.</title>
        <authorList>
            <person name="Oh H.M."/>
            <person name="Giovannoni S.J."/>
            <person name="Lee K."/>
            <person name="Ferriera S."/>
            <person name="Johnson J."/>
            <person name="Cho J.C."/>
        </authorList>
    </citation>
    <scope>NUCLEOTIDE SEQUENCE [LARGE SCALE GENOMIC DNA]</scope>
    <source>
        <strain evidence="2">ATCC BAA-864 / HTCC2501 / KCTC 12146</strain>
    </source>
</reference>
<dbReference type="STRING" id="313596.RB2501_05055"/>
<dbReference type="RefSeq" id="WP_015752996.1">
    <property type="nucleotide sequence ID" value="NC_013222.1"/>
</dbReference>
<dbReference type="HOGENOM" id="CLU_123315_0_0_10"/>
<dbReference type="AlphaFoldDB" id="A4CH31"/>
<dbReference type="Pfam" id="PF20001">
    <property type="entry name" value="DUF6428"/>
    <property type="match status" value="1"/>
</dbReference>
<evidence type="ECO:0000313" key="1">
    <source>
        <dbReference type="EMBL" id="EAR16239.1"/>
    </source>
</evidence>
<dbReference type="eggNOG" id="ENOG502ZBU9">
    <property type="taxonomic scope" value="Bacteria"/>
</dbReference>
<dbReference type="OrthoDB" id="66316at2"/>
<evidence type="ECO:0000313" key="2">
    <source>
        <dbReference type="Proteomes" id="UP000009049"/>
    </source>
</evidence>
<dbReference type="InterPro" id="IPR045534">
    <property type="entry name" value="DUF6428"/>
</dbReference>
<dbReference type="Proteomes" id="UP000009049">
    <property type="component" value="Chromosome"/>
</dbReference>
<dbReference type="KEGG" id="rbi:RB2501_05055"/>
<protein>
    <submittedName>
        <fullName evidence="1">Uncharacterized protein</fullName>
    </submittedName>
</protein>
<proteinExistence type="predicted"/>
<dbReference type="EMBL" id="CP001712">
    <property type="protein sequence ID" value="EAR16239.1"/>
    <property type="molecule type" value="Genomic_DNA"/>
</dbReference>
<accession>A4CH31</accession>